<dbReference type="RefSeq" id="WP_069447424.1">
    <property type="nucleotide sequence ID" value="NZ_MDCJ01000004.1"/>
</dbReference>
<accession>A0A1E3WIV4</accession>
<dbReference type="OrthoDB" id="6388191at2"/>
<dbReference type="Pfam" id="PF03864">
    <property type="entry name" value="Phage_cap_E"/>
    <property type="match status" value="1"/>
</dbReference>
<dbReference type="AlphaFoldDB" id="A0A1E3WIV4"/>
<name>A0A1E3WIV4_9VIBR</name>
<reference evidence="1 2" key="1">
    <citation type="submission" date="2016-08" db="EMBL/GenBank/DDBJ databases">
        <title>Genome sequencing of Vibrio scophthalmi strain FP3289, an isolated from Paralichthys olivaceus.</title>
        <authorList>
            <person name="Han H.-J."/>
        </authorList>
    </citation>
    <scope>NUCLEOTIDE SEQUENCE [LARGE SCALE GENOMIC DNA]</scope>
    <source>
        <strain evidence="1 2">FP3289</strain>
    </source>
</reference>
<organism evidence="1 2">
    <name type="scientific">Vibrio scophthalmi</name>
    <dbReference type="NCBI Taxonomy" id="45658"/>
    <lineage>
        <taxon>Bacteria</taxon>
        <taxon>Pseudomonadati</taxon>
        <taxon>Pseudomonadota</taxon>
        <taxon>Gammaproteobacteria</taxon>
        <taxon>Vibrionales</taxon>
        <taxon>Vibrionaceae</taxon>
        <taxon>Vibrio</taxon>
    </lineage>
</organism>
<comment type="caution">
    <text evidence="1">The sequence shown here is derived from an EMBL/GenBank/DDBJ whole genome shotgun (WGS) entry which is preliminary data.</text>
</comment>
<evidence type="ECO:0000313" key="2">
    <source>
        <dbReference type="Proteomes" id="UP000095131"/>
    </source>
</evidence>
<dbReference type="EMBL" id="MDCJ01000004">
    <property type="protein sequence ID" value="ODS09714.1"/>
    <property type="molecule type" value="Genomic_DNA"/>
</dbReference>
<protein>
    <recommendedName>
        <fullName evidence="3">Major capsid protein</fullName>
    </recommendedName>
</protein>
<sequence>MSFQVKKCDELMDNQDLFSVTALTAAVNQVDVVPGRIKALKIFDEAGIATTDFALEYKNGTVSLVKSGARGADSVNTPEDDKRKVVKFSTTHLKQTDNLYADDFQNVRPFGNTSYEDQVQQFMLDKFAAMARNNEATIEYQRIGAFAGKILDADGTIILDLHDAFGIEPVVDTIDLSSSTTKKQIRAIKKKSKESLKVTNVPRWIAFCGSTFFDSMEAAPDVKEALVRTKDAEQLQDDNDSIAFGSVRWEEYDAFVGDTRFIADDEALLVPVIDGLCLTRFAPADYSETVNTLGVPHYAQAEPKRMNRGFDLECQSNPISIVTVPLAVRRLKLQAAAK</sequence>
<evidence type="ECO:0000313" key="1">
    <source>
        <dbReference type="EMBL" id="ODS09714.1"/>
    </source>
</evidence>
<evidence type="ECO:0008006" key="3">
    <source>
        <dbReference type="Google" id="ProtNLM"/>
    </source>
</evidence>
<dbReference type="InterPro" id="IPR005564">
    <property type="entry name" value="Major_capsid_GpE"/>
</dbReference>
<dbReference type="Proteomes" id="UP000095131">
    <property type="component" value="Unassembled WGS sequence"/>
</dbReference>
<proteinExistence type="predicted"/>
<dbReference type="PATRIC" id="fig|45658.8.peg.3181"/>
<gene>
    <name evidence="1" type="ORF">VSF3289_03235</name>
</gene>